<feature type="compositionally biased region" description="Polar residues" evidence="5">
    <location>
        <begin position="435"/>
        <end position="449"/>
    </location>
</feature>
<evidence type="ECO:0000313" key="9">
    <source>
        <dbReference type="Proteomes" id="UP001550603"/>
    </source>
</evidence>
<dbReference type="InterPro" id="IPR007016">
    <property type="entry name" value="O-antigen_ligase-rel_domated"/>
</dbReference>
<feature type="transmembrane region" description="Helical" evidence="6">
    <location>
        <begin position="364"/>
        <end position="385"/>
    </location>
</feature>
<feature type="transmembrane region" description="Helical" evidence="6">
    <location>
        <begin position="113"/>
        <end position="131"/>
    </location>
</feature>
<dbReference type="Proteomes" id="UP001550603">
    <property type="component" value="Unassembled WGS sequence"/>
</dbReference>
<feature type="transmembrane region" description="Helical" evidence="6">
    <location>
        <begin position="40"/>
        <end position="60"/>
    </location>
</feature>
<keyword evidence="2 6" id="KW-0812">Transmembrane</keyword>
<proteinExistence type="predicted"/>
<sequence length="471" mass="49756">MSQEQSTSVLIIGLLSLLALIPWAAAFLRARTFRDWDLTATLVLLVGVLANVDAAAYVIGSGRQEQLDPLGRTVIGSPGWVHQIAVVSNGLLLGVCVAFVLYRLLVARARINAAPLIAFTIVLALGASDGLNGQPLWSPRQLTLLAALLAAAVGRPGRSALLGGTAVAMVYTTMGGIQALMEPADVLRPCRADNACSVLGIHYAGVFTNENILGLMLLLCIPFAWLSLRGTVRIVLACYLAFLAAATGSVLAGTAAVATVVLLAVLRPRLRDEETRGVARGMPGRSLLAVSVLLPAAVLGVVVPLRHAMFGDLRLRASIWDMAKEEWADSPLVGYGGKAWSAKYPQGEIPAAVSPSLHNEWIDVAYAGGLIGAVLLLILLAYLVFRDGTRGIPTIACVLFPVLLSSVMERPWAFGISNALTFTLLAATLVPTGTRGSTTTHAPETSVSQGRVPPVGTRHETPCFDRSRARR</sequence>
<feature type="transmembrane region" description="Helical" evidence="6">
    <location>
        <begin position="286"/>
        <end position="305"/>
    </location>
</feature>
<feature type="compositionally biased region" description="Basic and acidic residues" evidence="5">
    <location>
        <begin position="457"/>
        <end position="471"/>
    </location>
</feature>
<feature type="transmembrane region" description="Helical" evidence="6">
    <location>
        <begin position="391"/>
        <end position="408"/>
    </location>
</feature>
<gene>
    <name evidence="8" type="ORF">ABZ568_21905</name>
</gene>
<keyword evidence="4 6" id="KW-0472">Membrane</keyword>
<name>A0ABV2XYB8_9ACTN</name>
<evidence type="ECO:0000256" key="5">
    <source>
        <dbReference type="SAM" id="MobiDB-lite"/>
    </source>
</evidence>
<evidence type="ECO:0000313" key="8">
    <source>
        <dbReference type="EMBL" id="MEU2269013.1"/>
    </source>
</evidence>
<comment type="subcellular location">
    <subcellularLocation>
        <location evidence="1">Membrane</location>
        <topology evidence="1">Multi-pass membrane protein</topology>
    </subcellularLocation>
</comment>
<feature type="domain" description="O-antigen ligase-related" evidence="7">
    <location>
        <begin position="235"/>
        <end position="377"/>
    </location>
</feature>
<feature type="transmembrane region" description="Helical" evidence="6">
    <location>
        <begin position="80"/>
        <end position="101"/>
    </location>
</feature>
<reference evidence="8 9" key="1">
    <citation type="submission" date="2024-06" db="EMBL/GenBank/DDBJ databases">
        <title>The Natural Products Discovery Center: Release of the First 8490 Sequenced Strains for Exploring Actinobacteria Biosynthetic Diversity.</title>
        <authorList>
            <person name="Kalkreuter E."/>
            <person name="Kautsar S.A."/>
            <person name="Yang D."/>
            <person name="Bader C.D."/>
            <person name="Teijaro C.N."/>
            <person name="Fluegel L."/>
            <person name="Davis C.M."/>
            <person name="Simpson J.R."/>
            <person name="Lauterbach L."/>
            <person name="Steele A.D."/>
            <person name="Gui C."/>
            <person name="Meng S."/>
            <person name="Li G."/>
            <person name="Viehrig K."/>
            <person name="Ye F."/>
            <person name="Su P."/>
            <person name="Kiefer A.F."/>
            <person name="Nichols A."/>
            <person name="Cepeda A.J."/>
            <person name="Yan W."/>
            <person name="Fan B."/>
            <person name="Jiang Y."/>
            <person name="Adhikari A."/>
            <person name="Zheng C.-J."/>
            <person name="Schuster L."/>
            <person name="Cowan T.M."/>
            <person name="Smanski M.J."/>
            <person name="Chevrette M.G."/>
            <person name="De Carvalho L.P.S."/>
            <person name="Shen B."/>
        </authorList>
    </citation>
    <scope>NUCLEOTIDE SEQUENCE [LARGE SCALE GENOMIC DNA]</scope>
    <source>
        <strain evidence="8 9">NPDC019583</strain>
    </source>
</reference>
<comment type="caution">
    <text evidence="8">The sequence shown here is derived from an EMBL/GenBank/DDBJ whole genome shotgun (WGS) entry which is preliminary data.</text>
</comment>
<keyword evidence="9" id="KW-1185">Reference proteome</keyword>
<keyword evidence="8" id="KW-0436">Ligase</keyword>
<evidence type="ECO:0000256" key="6">
    <source>
        <dbReference type="SAM" id="Phobius"/>
    </source>
</evidence>
<evidence type="ECO:0000256" key="3">
    <source>
        <dbReference type="ARBA" id="ARBA00022989"/>
    </source>
</evidence>
<evidence type="ECO:0000256" key="2">
    <source>
        <dbReference type="ARBA" id="ARBA00022692"/>
    </source>
</evidence>
<keyword evidence="3 6" id="KW-1133">Transmembrane helix</keyword>
<dbReference type="RefSeq" id="WP_359790376.1">
    <property type="nucleotide sequence ID" value="NZ_JBEYBN010000031.1"/>
</dbReference>
<dbReference type="GO" id="GO:0016874">
    <property type="term" value="F:ligase activity"/>
    <property type="evidence" value="ECO:0007669"/>
    <property type="project" value="UniProtKB-KW"/>
</dbReference>
<dbReference type="EMBL" id="JBEYBN010000031">
    <property type="protein sequence ID" value="MEU2269013.1"/>
    <property type="molecule type" value="Genomic_DNA"/>
</dbReference>
<evidence type="ECO:0000256" key="1">
    <source>
        <dbReference type="ARBA" id="ARBA00004141"/>
    </source>
</evidence>
<dbReference type="Pfam" id="PF04932">
    <property type="entry name" value="Wzy_C"/>
    <property type="match status" value="1"/>
</dbReference>
<evidence type="ECO:0000259" key="7">
    <source>
        <dbReference type="Pfam" id="PF04932"/>
    </source>
</evidence>
<feature type="region of interest" description="Disordered" evidence="5">
    <location>
        <begin position="435"/>
        <end position="471"/>
    </location>
</feature>
<accession>A0ABV2XYB8</accession>
<feature type="transmembrane region" description="Helical" evidence="6">
    <location>
        <begin position="6"/>
        <end position="28"/>
    </location>
</feature>
<feature type="transmembrane region" description="Helical" evidence="6">
    <location>
        <begin position="161"/>
        <end position="181"/>
    </location>
</feature>
<evidence type="ECO:0000256" key="4">
    <source>
        <dbReference type="ARBA" id="ARBA00023136"/>
    </source>
</evidence>
<protein>
    <submittedName>
        <fullName evidence="8">O-antigen ligase family protein</fullName>
    </submittedName>
</protein>
<feature type="transmembrane region" description="Helical" evidence="6">
    <location>
        <begin position="201"/>
        <end position="226"/>
    </location>
</feature>
<feature type="transmembrane region" description="Helical" evidence="6">
    <location>
        <begin position="238"/>
        <end position="266"/>
    </location>
</feature>
<organism evidence="8 9">
    <name type="scientific">Streptomyces olindensis</name>
    <dbReference type="NCBI Taxonomy" id="358823"/>
    <lineage>
        <taxon>Bacteria</taxon>
        <taxon>Bacillati</taxon>
        <taxon>Actinomycetota</taxon>
        <taxon>Actinomycetes</taxon>
        <taxon>Kitasatosporales</taxon>
        <taxon>Streptomycetaceae</taxon>
        <taxon>Streptomyces</taxon>
    </lineage>
</organism>